<name>A0A0F9N8G0_9ZZZZ</name>
<accession>A0A0F9N8G0</accession>
<proteinExistence type="predicted"/>
<gene>
    <name evidence="1" type="ORF">LCGC14_0998550</name>
</gene>
<dbReference type="PROSITE" id="PS51257">
    <property type="entry name" value="PROKAR_LIPOPROTEIN"/>
    <property type="match status" value="1"/>
</dbReference>
<organism evidence="1">
    <name type="scientific">marine sediment metagenome</name>
    <dbReference type="NCBI Taxonomy" id="412755"/>
    <lineage>
        <taxon>unclassified sequences</taxon>
        <taxon>metagenomes</taxon>
        <taxon>ecological metagenomes</taxon>
    </lineage>
</organism>
<dbReference type="EMBL" id="LAZR01003842">
    <property type="protein sequence ID" value="KKN14214.1"/>
    <property type="molecule type" value="Genomic_DNA"/>
</dbReference>
<evidence type="ECO:0000313" key="1">
    <source>
        <dbReference type="EMBL" id="KKN14214.1"/>
    </source>
</evidence>
<dbReference type="AlphaFoldDB" id="A0A0F9N8G0"/>
<sequence>MSAVRRGLLLLTMVVLSACVETTGPVSVVENDRNGLEVSVVQIGDGMGSDTLSFMAAYFESGSVRMMDVSIKLEDLLGFVVEGSDDDGTISVTVSFDTANIPTLHFTAWTSTASASLVWPNR</sequence>
<comment type="caution">
    <text evidence="1">The sequence shown here is derived from an EMBL/GenBank/DDBJ whole genome shotgun (WGS) entry which is preliminary data.</text>
</comment>
<protein>
    <submittedName>
        <fullName evidence="1">Uncharacterized protein</fullName>
    </submittedName>
</protein>
<reference evidence="1" key="1">
    <citation type="journal article" date="2015" name="Nature">
        <title>Complex archaea that bridge the gap between prokaryotes and eukaryotes.</title>
        <authorList>
            <person name="Spang A."/>
            <person name="Saw J.H."/>
            <person name="Jorgensen S.L."/>
            <person name="Zaremba-Niedzwiedzka K."/>
            <person name="Martijn J."/>
            <person name="Lind A.E."/>
            <person name="van Eijk R."/>
            <person name="Schleper C."/>
            <person name="Guy L."/>
            <person name="Ettema T.J."/>
        </authorList>
    </citation>
    <scope>NUCLEOTIDE SEQUENCE</scope>
</reference>